<feature type="transmembrane region" description="Helical" evidence="1">
    <location>
        <begin position="227"/>
        <end position="248"/>
    </location>
</feature>
<feature type="transmembrane region" description="Helical" evidence="1">
    <location>
        <begin position="152"/>
        <end position="173"/>
    </location>
</feature>
<feature type="transmembrane region" description="Helical" evidence="1">
    <location>
        <begin position="106"/>
        <end position="127"/>
    </location>
</feature>
<comment type="caution">
    <text evidence="2">The sequence shown here is derived from an EMBL/GenBank/DDBJ whole genome shotgun (WGS) entry which is preliminary data.</text>
</comment>
<sequence length="384" mass="41590">MITQSTWDLMQIVRVAMLVCFLPGLLYRIWRVVRYPTSVPAVAVTVFGVSVWIWFVVYTDWVWAALPEAARAVSVAGWPAITIAACLQIFVVGISGNASPERIRRGLWITMAGAAIALTVVFIAMSYSEVVPRADDVLATANAMYAGTDRGALVAIVVSSGYMVLVALQLAWVGSRNADRTPVGVGLGLLAAASAFQVVASICGGMWSPLSRGEGFIGGAVGRWLQTWPGCIAAGLIVAGFLWPPIMLRVQARRELRRLGPLRDALAGMFPGLFPPVESRIRSSDLVFEWTTHVQDGLTLLAQSRRVPLVADSPLPKSGSERSRDVVNWLVGEAVPGFSYEWLRPPEGVSEGPWVLEIADAYRERQEDLEAPASLSGMPSTLRK</sequence>
<evidence type="ECO:0000313" key="3">
    <source>
        <dbReference type="Proteomes" id="UP000180043"/>
    </source>
</evidence>
<protein>
    <submittedName>
        <fullName evidence="2">Uncharacterized protein</fullName>
    </submittedName>
</protein>
<proteinExistence type="predicted"/>
<evidence type="ECO:0000313" key="2">
    <source>
        <dbReference type="EMBL" id="OHU54189.1"/>
    </source>
</evidence>
<keyword evidence="1" id="KW-0812">Transmembrane</keyword>
<name>A0A1S1LPS7_MYCCH</name>
<dbReference type="RefSeq" id="WP_070940530.1">
    <property type="nucleotide sequence ID" value="NZ_JAAOOU010000001.1"/>
</dbReference>
<evidence type="ECO:0000256" key="1">
    <source>
        <dbReference type="SAM" id="Phobius"/>
    </source>
</evidence>
<feature type="transmembrane region" description="Helical" evidence="1">
    <location>
        <begin position="42"/>
        <end position="64"/>
    </location>
</feature>
<reference evidence="2 3" key="1">
    <citation type="submission" date="2016-10" db="EMBL/GenBank/DDBJ databases">
        <title>Evaluation of Human, Veterinary and Environmental Mycobacterium chelonae Isolates by Core Genome Phylogenomic Analysis, Targeted Gene Comparison, and Anti-microbial Susceptibility Patterns: A Tale of Mistaken Identities.</title>
        <authorList>
            <person name="Fogelson S.B."/>
            <person name="Camus A.C."/>
            <person name="Lorenz W."/>
            <person name="Vasireddy R."/>
            <person name="Vasireddy S."/>
            <person name="Smith T."/>
            <person name="Brown-Elliott B.A."/>
            <person name="Wallace R.J.Jr."/>
            <person name="Hasan N.A."/>
            <person name="Reischl U."/>
            <person name="Sanchez S."/>
        </authorList>
    </citation>
    <scope>NUCLEOTIDE SEQUENCE [LARGE SCALE GENOMIC DNA]</scope>
    <source>
        <strain evidence="2 3">15515</strain>
    </source>
</reference>
<keyword evidence="1" id="KW-1133">Transmembrane helix</keyword>
<gene>
    <name evidence="2" type="ORF">BKG82_18120</name>
</gene>
<accession>A0A1S1LPS7</accession>
<organism evidence="2 3">
    <name type="scientific">Mycobacteroides chelonae</name>
    <name type="common">Mycobacterium chelonae</name>
    <dbReference type="NCBI Taxonomy" id="1774"/>
    <lineage>
        <taxon>Bacteria</taxon>
        <taxon>Bacillati</taxon>
        <taxon>Actinomycetota</taxon>
        <taxon>Actinomycetes</taxon>
        <taxon>Mycobacteriales</taxon>
        <taxon>Mycobacteriaceae</taxon>
        <taxon>Mycobacteroides</taxon>
    </lineage>
</organism>
<dbReference type="AlphaFoldDB" id="A0A1S1LPS7"/>
<dbReference type="Proteomes" id="UP000180043">
    <property type="component" value="Unassembled WGS sequence"/>
</dbReference>
<keyword evidence="1" id="KW-0472">Membrane</keyword>
<feature type="transmembrane region" description="Helical" evidence="1">
    <location>
        <begin position="185"/>
        <end position="207"/>
    </location>
</feature>
<dbReference type="EMBL" id="MLIQ01000017">
    <property type="protein sequence ID" value="OHU54189.1"/>
    <property type="molecule type" value="Genomic_DNA"/>
</dbReference>
<feature type="transmembrane region" description="Helical" evidence="1">
    <location>
        <begin position="76"/>
        <end position="94"/>
    </location>
</feature>
<feature type="transmembrane region" description="Helical" evidence="1">
    <location>
        <begin position="12"/>
        <end position="30"/>
    </location>
</feature>